<keyword evidence="3" id="KW-0539">Nucleus</keyword>
<dbReference type="SMART" id="SM00360">
    <property type="entry name" value="RRM"/>
    <property type="match status" value="1"/>
</dbReference>
<dbReference type="SUPFAM" id="SSF54928">
    <property type="entry name" value="RNA-binding domain, RBD"/>
    <property type="match status" value="1"/>
</dbReference>
<dbReference type="STRING" id="1156394.T0QHU1"/>
<dbReference type="GO" id="GO:0006355">
    <property type="term" value="P:regulation of DNA-templated transcription"/>
    <property type="evidence" value="ECO:0007669"/>
    <property type="project" value="InterPro"/>
</dbReference>
<dbReference type="VEuPathDB" id="FungiDB:SDRG_09257"/>
<name>T0QHU1_SAPDV</name>
<dbReference type="OMA" id="DRPREND"/>
<dbReference type="RefSeq" id="XP_008613398.1">
    <property type="nucleotide sequence ID" value="XM_008615176.1"/>
</dbReference>
<gene>
    <name evidence="7" type="ORF">SDRG_09257</name>
</gene>
<dbReference type="AlphaFoldDB" id="T0QHU1"/>
<dbReference type="InterPro" id="IPR035979">
    <property type="entry name" value="RBD_domain_sf"/>
</dbReference>
<feature type="region of interest" description="Disordered" evidence="5">
    <location>
        <begin position="241"/>
        <end position="284"/>
    </location>
</feature>
<dbReference type="InParanoid" id="T0QHU1"/>
<evidence type="ECO:0000256" key="3">
    <source>
        <dbReference type="ARBA" id="ARBA00023242"/>
    </source>
</evidence>
<dbReference type="InterPro" id="IPR012677">
    <property type="entry name" value="Nucleotide-bd_a/b_plait_sf"/>
</dbReference>
<feature type="compositionally biased region" description="Basic and acidic residues" evidence="5">
    <location>
        <begin position="8"/>
        <end position="122"/>
    </location>
</feature>
<evidence type="ECO:0000313" key="7">
    <source>
        <dbReference type="EMBL" id="EQC33275.1"/>
    </source>
</evidence>
<proteinExistence type="predicted"/>
<sequence length="284" mass="31948">MQRGRSHERRDRSRDRGRNYDKPRDRSRDRRDRSGERRDRDRSGDRSRANDRSRDDRPRDNDRPRDGDRPRDSRSGDRPRDHDRPRDDRAGDRPRENDRPRESERPRDMGNHSKYGSSRDDNGYEEDDYQPPQESTGPWDSKAEAEKDPNWARIYVTNLPAGTTVDELQGIFGGLGVIAKEKQKRGYKDQWPWKIKIYTNDDGTQKGDAVITYEDSNAARSAPGFFNGSDIRGNTITVELAGKPEPPVGGWMGGPGGGRGGGRGGGGGGRYGGGGGGGSRYRPY</sequence>
<organism evidence="7 8">
    <name type="scientific">Saprolegnia diclina (strain VS20)</name>
    <dbReference type="NCBI Taxonomy" id="1156394"/>
    <lineage>
        <taxon>Eukaryota</taxon>
        <taxon>Sar</taxon>
        <taxon>Stramenopiles</taxon>
        <taxon>Oomycota</taxon>
        <taxon>Saprolegniomycetes</taxon>
        <taxon>Saprolegniales</taxon>
        <taxon>Saprolegniaceae</taxon>
        <taxon>Saprolegnia</taxon>
    </lineage>
</organism>
<evidence type="ECO:0000313" key="8">
    <source>
        <dbReference type="Proteomes" id="UP000030762"/>
    </source>
</evidence>
<dbReference type="Proteomes" id="UP000030762">
    <property type="component" value="Unassembled WGS sequence"/>
</dbReference>
<keyword evidence="8" id="KW-1185">Reference proteome</keyword>
<dbReference type="GO" id="GO:0003723">
    <property type="term" value="F:RNA binding"/>
    <property type="evidence" value="ECO:0007669"/>
    <property type="project" value="UniProtKB-UniRule"/>
</dbReference>
<dbReference type="InterPro" id="IPR000504">
    <property type="entry name" value="RRM_dom"/>
</dbReference>
<evidence type="ECO:0000256" key="4">
    <source>
        <dbReference type="PROSITE-ProRule" id="PRU00176"/>
    </source>
</evidence>
<accession>T0QHU1</accession>
<evidence type="ECO:0000256" key="2">
    <source>
        <dbReference type="ARBA" id="ARBA00022884"/>
    </source>
</evidence>
<protein>
    <recommendedName>
        <fullName evidence="6">RRM domain-containing protein</fullName>
    </recommendedName>
</protein>
<dbReference type="eggNOG" id="KOG1995">
    <property type="taxonomic scope" value="Eukaryota"/>
</dbReference>
<evidence type="ECO:0000259" key="6">
    <source>
        <dbReference type="PROSITE" id="PS50102"/>
    </source>
</evidence>
<dbReference type="GeneID" id="19949984"/>
<reference evidence="7 8" key="1">
    <citation type="submission" date="2012-04" db="EMBL/GenBank/DDBJ databases">
        <title>The Genome Sequence of Saprolegnia declina VS20.</title>
        <authorList>
            <consortium name="The Broad Institute Genome Sequencing Platform"/>
            <person name="Russ C."/>
            <person name="Nusbaum C."/>
            <person name="Tyler B."/>
            <person name="van West P."/>
            <person name="Dieguez-Uribeondo J."/>
            <person name="de Bruijn I."/>
            <person name="Tripathy S."/>
            <person name="Jiang R."/>
            <person name="Young S.K."/>
            <person name="Zeng Q."/>
            <person name="Gargeya S."/>
            <person name="Fitzgerald M."/>
            <person name="Haas B."/>
            <person name="Abouelleil A."/>
            <person name="Alvarado L."/>
            <person name="Arachchi H.M."/>
            <person name="Berlin A."/>
            <person name="Chapman S.B."/>
            <person name="Goldberg J."/>
            <person name="Griggs A."/>
            <person name="Gujja S."/>
            <person name="Hansen M."/>
            <person name="Howarth C."/>
            <person name="Imamovic A."/>
            <person name="Larimer J."/>
            <person name="McCowen C."/>
            <person name="Montmayeur A."/>
            <person name="Murphy C."/>
            <person name="Neiman D."/>
            <person name="Pearson M."/>
            <person name="Priest M."/>
            <person name="Roberts A."/>
            <person name="Saif S."/>
            <person name="Shea T."/>
            <person name="Sisk P."/>
            <person name="Sykes S."/>
            <person name="Wortman J."/>
            <person name="Nusbaum C."/>
            <person name="Birren B."/>
        </authorList>
    </citation>
    <scope>NUCLEOTIDE SEQUENCE [LARGE SCALE GENOMIC DNA]</scope>
    <source>
        <strain evidence="7 8">VS20</strain>
    </source>
</reference>
<dbReference type="Gene3D" id="3.30.70.330">
    <property type="match status" value="1"/>
</dbReference>
<dbReference type="InterPro" id="IPR034870">
    <property type="entry name" value="TET_fam"/>
</dbReference>
<comment type="subcellular location">
    <subcellularLocation>
        <location evidence="1">Nucleus</location>
    </subcellularLocation>
</comment>
<evidence type="ECO:0000256" key="1">
    <source>
        <dbReference type="ARBA" id="ARBA00004123"/>
    </source>
</evidence>
<dbReference type="PANTHER" id="PTHR23238">
    <property type="entry name" value="RNA BINDING PROTEIN"/>
    <property type="match status" value="1"/>
</dbReference>
<dbReference type="PROSITE" id="PS50102">
    <property type="entry name" value="RRM"/>
    <property type="match status" value="1"/>
</dbReference>
<evidence type="ECO:0000256" key="5">
    <source>
        <dbReference type="SAM" id="MobiDB-lite"/>
    </source>
</evidence>
<feature type="region of interest" description="Disordered" evidence="5">
    <location>
        <begin position="1"/>
        <end position="146"/>
    </location>
</feature>
<dbReference type="OrthoDB" id="76445at2759"/>
<feature type="compositionally biased region" description="Gly residues" evidence="5">
    <location>
        <begin position="250"/>
        <end position="284"/>
    </location>
</feature>
<keyword evidence="2 4" id="KW-0694">RNA-binding</keyword>
<feature type="domain" description="RRM" evidence="6">
    <location>
        <begin position="152"/>
        <end position="243"/>
    </location>
</feature>
<dbReference type="EMBL" id="JH767160">
    <property type="protein sequence ID" value="EQC33275.1"/>
    <property type="molecule type" value="Genomic_DNA"/>
</dbReference>
<dbReference type="GO" id="GO:0005634">
    <property type="term" value="C:nucleus"/>
    <property type="evidence" value="ECO:0007669"/>
    <property type="project" value="UniProtKB-SubCell"/>
</dbReference>